<dbReference type="EMBL" id="CABFOC020000013">
    <property type="protein sequence ID" value="CAH0045651.1"/>
    <property type="molecule type" value="Genomic_DNA"/>
</dbReference>
<dbReference type="Proteomes" id="UP000775872">
    <property type="component" value="Unassembled WGS sequence"/>
</dbReference>
<accession>A0A9N9W591</accession>
<keyword evidence="1" id="KW-1133">Transmembrane helix</keyword>
<reference evidence="2" key="1">
    <citation type="submission" date="2021-10" db="EMBL/GenBank/DDBJ databases">
        <authorList>
            <person name="Piombo E."/>
        </authorList>
    </citation>
    <scope>NUCLEOTIDE SEQUENCE</scope>
</reference>
<evidence type="ECO:0000313" key="3">
    <source>
        <dbReference type="Proteomes" id="UP000775872"/>
    </source>
</evidence>
<feature type="transmembrane region" description="Helical" evidence="1">
    <location>
        <begin position="110"/>
        <end position="131"/>
    </location>
</feature>
<name>A0A9N9W591_9HYPO</name>
<keyword evidence="3" id="KW-1185">Reference proteome</keyword>
<dbReference type="InterPro" id="IPR052957">
    <property type="entry name" value="Auxin_embryo_med"/>
</dbReference>
<evidence type="ECO:0000313" key="2">
    <source>
        <dbReference type="EMBL" id="CAH0045651.1"/>
    </source>
</evidence>
<dbReference type="PANTHER" id="PTHR32387:SF0">
    <property type="entry name" value="PROTEIN NO VEIN"/>
    <property type="match status" value="1"/>
</dbReference>
<evidence type="ECO:0008006" key="4">
    <source>
        <dbReference type="Google" id="ProtNLM"/>
    </source>
</evidence>
<dbReference type="NCBIfam" id="NF047352">
    <property type="entry name" value="P_loop_sacsin"/>
    <property type="match status" value="1"/>
</dbReference>
<proteinExistence type="predicted"/>
<dbReference type="Gene3D" id="3.30.565.10">
    <property type="entry name" value="Histidine kinase-like ATPase, C-terminal domain"/>
    <property type="match status" value="1"/>
</dbReference>
<keyword evidence="1" id="KW-0472">Membrane</keyword>
<gene>
    <name evidence="2" type="ORF">CSOL1703_00012279</name>
</gene>
<dbReference type="OrthoDB" id="1262810at2759"/>
<sequence>MDDIERIRRQQEPRLTDEEYQRMLKLLSDGQNTNVSRFLYELLQNADDAHYGPKTPQVIIRYSDRYVLFESNEVGFSKANLNSICRATMSTKRGDENARDQRRSIGEKGIGFKSVFMVATSVWINSGFYAFRFDADTPLGRVRPIWDEDWPSRLTKSKGFTSILLMLPDNKRPPTDMKIVDPTEVIRGMKELDPMDLIFLSRLKNVHIQLVDDNGFAKKILGPTRWQTTLKVDAIPETVNLLMDMETHRDGIRELCVVFRYPVAGLPPSSDRPNLTTSELILVFSRDMGVSSGKLIFSSRRMYAFLPIRDYGFKFTIHSDFILVSNREDMEPVQWNREIVRRIPHALAEAVEQFKGKYPDLWVKWPLLLPLNGLSGDIFRSIPEGIKTAFSLRNVLEDANGLCVRPHEVRIVPKHLRDRHGTPFLPHSCSKMHVLSEKYSEEARDKLIELGVEYLSHEAFLQDLSVFILNHHTEFVQKSDPWHDELCKLLSDLLDTYKYRKVIESLELVPLSKTLPNGDHEWVSPKAGKLYFPVETRGLRLPPCIEGCKE</sequence>
<dbReference type="AlphaFoldDB" id="A0A9N9W591"/>
<evidence type="ECO:0000256" key="1">
    <source>
        <dbReference type="SAM" id="Phobius"/>
    </source>
</evidence>
<organism evidence="2 3">
    <name type="scientific">Clonostachys solani</name>
    <dbReference type="NCBI Taxonomy" id="160281"/>
    <lineage>
        <taxon>Eukaryota</taxon>
        <taxon>Fungi</taxon>
        <taxon>Dikarya</taxon>
        <taxon>Ascomycota</taxon>
        <taxon>Pezizomycotina</taxon>
        <taxon>Sordariomycetes</taxon>
        <taxon>Hypocreomycetidae</taxon>
        <taxon>Hypocreales</taxon>
        <taxon>Bionectriaceae</taxon>
        <taxon>Clonostachys</taxon>
    </lineage>
</organism>
<comment type="caution">
    <text evidence="2">The sequence shown here is derived from an EMBL/GenBank/DDBJ whole genome shotgun (WGS) entry which is preliminary data.</text>
</comment>
<dbReference type="SUPFAM" id="SSF55874">
    <property type="entry name" value="ATPase domain of HSP90 chaperone/DNA topoisomerase II/histidine kinase"/>
    <property type="match status" value="1"/>
</dbReference>
<dbReference type="PANTHER" id="PTHR32387">
    <property type="entry name" value="WU:FJ29H11"/>
    <property type="match status" value="1"/>
</dbReference>
<keyword evidence="1" id="KW-0812">Transmembrane</keyword>
<dbReference type="InterPro" id="IPR036890">
    <property type="entry name" value="HATPase_C_sf"/>
</dbReference>
<protein>
    <recommendedName>
        <fullName evidence="4">ATP-binding protein</fullName>
    </recommendedName>
</protein>